<accession>A0A1G4BRX4</accession>
<dbReference type="RefSeq" id="XP_022481296.1">
    <property type="nucleotide sequence ID" value="XM_022612157.1"/>
</dbReference>
<evidence type="ECO:0000256" key="1">
    <source>
        <dbReference type="SAM" id="MobiDB-lite"/>
    </source>
</evidence>
<dbReference type="PANTHER" id="PTHR24148">
    <property type="entry name" value="ANKYRIN REPEAT DOMAIN-CONTAINING PROTEIN 39 HOMOLOG-RELATED"/>
    <property type="match status" value="1"/>
</dbReference>
<dbReference type="STRING" id="1209926.A0A1G4BRX4"/>
<feature type="region of interest" description="Disordered" evidence="1">
    <location>
        <begin position="634"/>
        <end position="655"/>
    </location>
</feature>
<evidence type="ECO:0000259" key="2">
    <source>
        <dbReference type="Pfam" id="PF06985"/>
    </source>
</evidence>
<dbReference type="Proteomes" id="UP000176998">
    <property type="component" value="Unassembled WGS sequence"/>
</dbReference>
<comment type="caution">
    <text evidence="3">The sequence shown here is derived from an EMBL/GenBank/DDBJ whole genome shotgun (WGS) entry which is preliminary data.</text>
</comment>
<evidence type="ECO:0000313" key="3">
    <source>
        <dbReference type="EMBL" id="OHF04161.1"/>
    </source>
</evidence>
<dbReference type="PANTHER" id="PTHR24148:SF64">
    <property type="entry name" value="HETEROKARYON INCOMPATIBILITY DOMAIN-CONTAINING PROTEIN"/>
    <property type="match status" value="1"/>
</dbReference>
<keyword evidence="4" id="KW-1185">Reference proteome</keyword>
<protein>
    <submittedName>
        <fullName evidence="3">HET domain-containing protein</fullName>
    </submittedName>
</protein>
<gene>
    <name evidence="3" type="ORF">CORC01_00500</name>
</gene>
<dbReference type="AlphaFoldDB" id="A0A1G4BRX4"/>
<proteinExistence type="predicted"/>
<feature type="compositionally biased region" description="Low complexity" evidence="1">
    <location>
        <begin position="637"/>
        <end position="648"/>
    </location>
</feature>
<feature type="region of interest" description="Disordered" evidence="1">
    <location>
        <begin position="394"/>
        <end position="415"/>
    </location>
</feature>
<reference evidence="3 4" key="1">
    <citation type="submission" date="2016-09" db="EMBL/GenBank/DDBJ databases">
        <authorList>
            <person name="Capua I."/>
            <person name="De Benedictis P."/>
            <person name="Joannis T."/>
            <person name="Lombin L.H."/>
            <person name="Cattoli G."/>
        </authorList>
    </citation>
    <scope>NUCLEOTIDE SEQUENCE [LARGE SCALE GENOMIC DNA]</scope>
    <source>
        <strain evidence="3 4">IMI 309357</strain>
    </source>
</reference>
<dbReference type="OrthoDB" id="2157530at2759"/>
<name>A0A1G4BRX4_9PEZI</name>
<sequence>MDAALTREYEYSPLWAPDSIRVIVLNPATDPEAPLQCSLIQYSRSWQLMNLDTERDFSAVSYTWGTAPPSCELLIDGSFSFGISPTVDSLLRTLRKPIGSRYLWIDAICLNQKDVAEKNKQLPLMGRIYKGAKRVHIWLGDADDTTASVFAAIRMVAMLLDTKRPEEMARNTLAITERVMGPDHIFQLQRFLCREWFLRRWIIQEACLARNAKVHCGKYSLGLPWFVSAARRFEYVEDLISYQLRMTKNLCSDRKSILELLWNFHAAGCRDPADRITALFGLVPDEEQNKDVEGYLDLNQDWTVLYRKLAETMFRRSKNTALQMLLHVFEFGQLSTASSEYYPSWVPDWSKERRRDLPYHTMSNNLDAFDYSDSPGFSEVAIVVEPNTVVHTPPSEFGRPLRRREAGVPPQQRVRSSYHNGEIPRWTEERTARLIFQQDRLYIRWYDSSGGDRGRTVASLKLMEPPWDDRSSAAALQSVSNVLRGFFPAPHECPAEIDTISMLFWTVVRFRKPNWPWDQGFVRVTVMDMLDPSTSQLSPEQTVLVQTISKLMQEFSLFKLEPLGNISIWDGQGSLSEHRGDYGFGPRDLAIGDILIPVWRLSRDPSRRSRIMRGQKTDRHMATMMAVRVQISEQRRAPAPTTAQPAPRVWGPGSRSSWMDRLVRGGRDPAEAFTGVESPSTPAGSWSQGVNGSSVRRARVVGPAVCVTSDGTQRYAEHDIQLNEKMSGDLDRDQPCLIQLI</sequence>
<dbReference type="Pfam" id="PF06985">
    <property type="entry name" value="HET"/>
    <property type="match status" value="1"/>
</dbReference>
<organism evidence="3 4">
    <name type="scientific">Colletotrichum orchidophilum</name>
    <dbReference type="NCBI Taxonomy" id="1209926"/>
    <lineage>
        <taxon>Eukaryota</taxon>
        <taxon>Fungi</taxon>
        <taxon>Dikarya</taxon>
        <taxon>Ascomycota</taxon>
        <taxon>Pezizomycotina</taxon>
        <taxon>Sordariomycetes</taxon>
        <taxon>Hypocreomycetidae</taxon>
        <taxon>Glomerellales</taxon>
        <taxon>Glomerellaceae</taxon>
        <taxon>Colletotrichum</taxon>
    </lineage>
</organism>
<evidence type="ECO:0000313" key="4">
    <source>
        <dbReference type="Proteomes" id="UP000176998"/>
    </source>
</evidence>
<dbReference type="EMBL" id="MJBS01000003">
    <property type="protein sequence ID" value="OHF04161.1"/>
    <property type="molecule type" value="Genomic_DNA"/>
</dbReference>
<dbReference type="GeneID" id="34553667"/>
<dbReference type="InterPro" id="IPR010730">
    <property type="entry name" value="HET"/>
</dbReference>
<feature type="domain" description="Heterokaryon incompatibility" evidence="2">
    <location>
        <begin position="57"/>
        <end position="205"/>
    </location>
</feature>
<dbReference type="InterPro" id="IPR052895">
    <property type="entry name" value="HetReg/Transcr_Mod"/>
</dbReference>